<evidence type="ECO:0000313" key="5">
    <source>
        <dbReference type="Proteomes" id="UP001363010"/>
    </source>
</evidence>
<dbReference type="SMART" id="SM00448">
    <property type="entry name" value="REC"/>
    <property type="match status" value="1"/>
</dbReference>
<dbReference type="Pfam" id="PF00072">
    <property type="entry name" value="Response_reg"/>
    <property type="match status" value="1"/>
</dbReference>
<dbReference type="Proteomes" id="UP001363010">
    <property type="component" value="Unassembled WGS sequence"/>
</dbReference>
<dbReference type="RefSeq" id="WP_340366051.1">
    <property type="nucleotide sequence ID" value="NZ_JBBKZV010000018.1"/>
</dbReference>
<dbReference type="SUPFAM" id="SSF52172">
    <property type="entry name" value="CheY-like"/>
    <property type="match status" value="1"/>
</dbReference>
<keyword evidence="5" id="KW-1185">Reference proteome</keyword>
<dbReference type="Pfam" id="PF00211">
    <property type="entry name" value="Guanylate_cyc"/>
    <property type="match status" value="1"/>
</dbReference>
<dbReference type="InterPro" id="IPR001054">
    <property type="entry name" value="A/G_cyclase"/>
</dbReference>
<evidence type="ECO:0000256" key="1">
    <source>
        <dbReference type="PROSITE-ProRule" id="PRU00169"/>
    </source>
</evidence>
<evidence type="ECO:0000259" key="2">
    <source>
        <dbReference type="PROSITE" id="PS50110"/>
    </source>
</evidence>
<evidence type="ECO:0000259" key="3">
    <source>
        <dbReference type="PROSITE" id="PS50125"/>
    </source>
</evidence>
<proteinExistence type="predicted"/>
<dbReference type="CDD" id="cd00156">
    <property type="entry name" value="REC"/>
    <property type="match status" value="1"/>
</dbReference>
<comment type="caution">
    <text evidence="4">The sequence shown here is derived from an EMBL/GenBank/DDBJ whole genome shotgun (WGS) entry which is preliminary data.</text>
</comment>
<dbReference type="Gene3D" id="3.40.50.2300">
    <property type="match status" value="1"/>
</dbReference>
<dbReference type="InterPro" id="IPR050697">
    <property type="entry name" value="Adenylyl/Guanylyl_Cyclase_3/4"/>
</dbReference>
<feature type="domain" description="Guanylate cyclase" evidence="3">
    <location>
        <begin position="166"/>
        <end position="298"/>
    </location>
</feature>
<dbReference type="SMART" id="SM00044">
    <property type="entry name" value="CYCc"/>
    <property type="match status" value="1"/>
</dbReference>
<sequence>MSDSHQTAARLLVADDNKVNRLLLTRSLELQGHNVKTAENGRIALEMLRSGPFDLMLLDMEMPEMTGFEVLEHLSADTRLRDLPVIVTSSLEGVADIVRCIELGAEDYLHKPVNAVLLKARIGASLEKKRLRDQLKEMVRRFATSEVAQDLQQSGFALGGRRVQATVMFSDIRGFTAIVESQSPEETIELLNTYYTLMFEAITSHGGVVNQMIGDGLMAIFGAPLPLDDHGGCAVRAALDMVEMVGLLNLERTATHKSEIRIGVGIATGEMVAGYTGTQQRATYTCIGDTVNLAARLEAHTKLAQRSILIDPATYGALDGRIPVEALGPALFHGKSAPVDVYAVKEADLAGAH</sequence>
<name>A0ABU8W4P1_9BURK</name>
<dbReference type="PROSITE" id="PS50110">
    <property type="entry name" value="RESPONSE_REGULATORY"/>
    <property type="match status" value="1"/>
</dbReference>
<evidence type="ECO:0000313" key="4">
    <source>
        <dbReference type="EMBL" id="MEJ8825026.1"/>
    </source>
</evidence>
<dbReference type="CDD" id="cd07302">
    <property type="entry name" value="CHD"/>
    <property type="match status" value="1"/>
</dbReference>
<dbReference type="PROSITE" id="PS50125">
    <property type="entry name" value="GUANYLATE_CYCLASE_2"/>
    <property type="match status" value="1"/>
</dbReference>
<dbReference type="Gene3D" id="3.30.70.1230">
    <property type="entry name" value="Nucleotide cyclase"/>
    <property type="match status" value="1"/>
</dbReference>
<organism evidence="4 5">
    <name type="scientific">Variovorax humicola</name>
    <dbReference type="NCBI Taxonomy" id="1769758"/>
    <lineage>
        <taxon>Bacteria</taxon>
        <taxon>Pseudomonadati</taxon>
        <taxon>Pseudomonadota</taxon>
        <taxon>Betaproteobacteria</taxon>
        <taxon>Burkholderiales</taxon>
        <taxon>Comamonadaceae</taxon>
        <taxon>Variovorax</taxon>
    </lineage>
</organism>
<feature type="modified residue" description="4-aspartylphosphate" evidence="1">
    <location>
        <position position="59"/>
    </location>
</feature>
<dbReference type="PANTHER" id="PTHR43081:SF1">
    <property type="entry name" value="ADENYLATE CYCLASE, TERMINAL-DIFFERENTIATION SPECIFIC"/>
    <property type="match status" value="1"/>
</dbReference>
<reference evidence="4 5" key="1">
    <citation type="submission" date="2024-03" db="EMBL/GenBank/DDBJ databases">
        <title>Novel species of the genus Variovorax.</title>
        <authorList>
            <person name="Liu Q."/>
            <person name="Xin Y.-H."/>
        </authorList>
    </citation>
    <scope>NUCLEOTIDE SEQUENCE [LARGE SCALE GENOMIC DNA]</scope>
    <source>
        <strain evidence="4 5">KACC 18501</strain>
    </source>
</reference>
<dbReference type="InterPro" id="IPR011006">
    <property type="entry name" value="CheY-like_superfamily"/>
</dbReference>
<gene>
    <name evidence="4" type="ORF">WKW80_23860</name>
</gene>
<dbReference type="SUPFAM" id="SSF55073">
    <property type="entry name" value="Nucleotide cyclase"/>
    <property type="match status" value="1"/>
</dbReference>
<dbReference type="PANTHER" id="PTHR43081">
    <property type="entry name" value="ADENYLATE CYCLASE, TERMINAL-DIFFERENTIATION SPECIFIC-RELATED"/>
    <property type="match status" value="1"/>
</dbReference>
<dbReference type="EMBL" id="JBBKZV010000018">
    <property type="protein sequence ID" value="MEJ8825026.1"/>
    <property type="molecule type" value="Genomic_DNA"/>
</dbReference>
<dbReference type="InterPro" id="IPR001789">
    <property type="entry name" value="Sig_transdc_resp-reg_receiver"/>
</dbReference>
<feature type="domain" description="Response regulatory" evidence="2">
    <location>
        <begin position="10"/>
        <end position="126"/>
    </location>
</feature>
<keyword evidence="1" id="KW-0597">Phosphoprotein</keyword>
<protein>
    <submittedName>
        <fullName evidence="4">Adenylate/guanylate cyclase domain-containing protein</fullName>
    </submittedName>
</protein>
<dbReference type="InterPro" id="IPR029787">
    <property type="entry name" value="Nucleotide_cyclase"/>
</dbReference>
<accession>A0ABU8W4P1</accession>